<comment type="similarity">
    <text evidence="2">Belongs to the bHLH protein family.</text>
</comment>
<evidence type="ECO:0000256" key="4">
    <source>
        <dbReference type="ARBA" id="ARBA00023163"/>
    </source>
</evidence>
<dbReference type="CDD" id="cd18919">
    <property type="entry name" value="bHLH_AtBPE_like"/>
    <property type="match status" value="1"/>
</dbReference>
<evidence type="ECO:0000313" key="9">
    <source>
        <dbReference type="Proteomes" id="UP001085076"/>
    </source>
</evidence>
<dbReference type="GO" id="GO:0003700">
    <property type="term" value="F:DNA-binding transcription factor activity"/>
    <property type="evidence" value="ECO:0007669"/>
    <property type="project" value="TreeGrafter"/>
</dbReference>
<organism evidence="8 9">
    <name type="scientific">Dioscorea zingiberensis</name>
    <dbReference type="NCBI Taxonomy" id="325984"/>
    <lineage>
        <taxon>Eukaryota</taxon>
        <taxon>Viridiplantae</taxon>
        <taxon>Streptophyta</taxon>
        <taxon>Embryophyta</taxon>
        <taxon>Tracheophyta</taxon>
        <taxon>Spermatophyta</taxon>
        <taxon>Magnoliopsida</taxon>
        <taxon>Liliopsida</taxon>
        <taxon>Dioscoreales</taxon>
        <taxon>Dioscoreaceae</taxon>
        <taxon>Dioscorea</taxon>
    </lineage>
</organism>
<feature type="region of interest" description="Disordered" evidence="6">
    <location>
        <begin position="175"/>
        <end position="316"/>
    </location>
</feature>
<dbReference type="Proteomes" id="UP001085076">
    <property type="component" value="Miscellaneous, Linkage group lg01"/>
</dbReference>
<comment type="subcellular location">
    <subcellularLocation>
        <location evidence="1">Nucleus</location>
    </subcellularLocation>
</comment>
<evidence type="ECO:0000256" key="2">
    <source>
        <dbReference type="ARBA" id="ARBA00005510"/>
    </source>
</evidence>
<dbReference type="OrthoDB" id="775589at2759"/>
<reference evidence="8" key="1">
    <citation type="submission" date="2021-03" db="EMBL/GenBank/DDBJ databases">
        <authorList>
            <person name="Li Z."/>
            <person name="Yang C."/>
        </authorList>
    </citation>
    <scope>NUCLEOTIDE SEQUENCE</scope>
    <source>
        <strain evidence="8">Dzin_1.0</strain>
        <tissue evidence="8">Leaf</tissue>
    </source>
</reference>
<dbReference type="GO" id="GO:0046983">
    <property type="term" value="F:protein dimerization activity"/>
    <property type="evidence" value="ECO:0007669"/>
    <property type="project" value="InterPro"/>
</dbReference>
<evidence type="ECO:0000313" key="8">
    <source>
        <dbReference type="EMBL" id="KAJ0988938.1"/>
    </source>
</evidence>
<accession>A0A9D5HUC7</accession>
<dbReference type="PROSITE" id="PS50888">
    <property type="entry name" value="BHLH"/>
    <property type="match status" value="1"/>
</dbReference>
<dbReference type="InterPro" id="IPR036638">
    <property type="entry name" value="HLH_DNA-bd_sf"/>
</dbReference>
<protein>
    <recommendedName>
        <fullName evidence="7">BHLH domain-containing protein</fullName>
    </recommendedName>
</protein>
<proteinExistence type="inferred from homology"/>
<dbReference type="Pfam" id="PF00010">
    <property type="entry name" value="HLH"/>
    <property type="match status" value="1"/>
</dbReference>
<name>A0A9D5HUC7_9LILI</name>
<feature type="compositionally biased region" description="Basic and acidic residues" evidence="6">
    <location>
        <begin position="274"/>
        <end position="284"/>
    </location>
</feature>
<evidence type="ECO:0000256" key="6">
    <source>
        <dbReference type="SAM" id="MobiDB-lite"/>
    </source>
</evidence>
<feature type="domain" description="BHLH" evidence="7">
    <location>
        <begin position="326"/>
        <end position="376"/>
    </location>
</feature>
<dbReference type="EMBL" id="JAGGNH010000001">
    <property type="protein sequence ID" value="KAJ0988938.1"/>
    <property type="molecule type" value="Genomic_DNA"/>
</dbReference>
<gene>
    <name evidence="8" type="ORF">J5N97_007294</name>
</gene>
<dbReference type="Gene3D" id="4.10.280.10">
    <property type="entry name" value="Helix-loop-helix DNA-binding domain"/>
    <property type="match status" value="1"/>
</dbReference>
<keyword evidence="9" id="KW-1185">Reference proteome</keyword>
<keyword evidence="4" id="KW-0804">Transcription</keyword>
<evidence type="ECO:0000259" key="7">
    <source>
        <dbReference type="PROSITE" id="PS50888"/>
    </source>
</evidence>
<comment type="caution">
    <text evidence="8">The sequence shown here is derived from an EMBL/GenBank/DDBJ whole genome shotgun (WGS) entry which is preliminary data.</text>
</comment>
<dbReference type="InterPro" id="IPR011598">
    <property type="entry name" value="bHLH_dom"/>
</dbReference>
<reference evidence="8" key="2">
    <citation type="journal article" date="2022" name="Hortic Res">
        <title>The genome of Dioscorea zingiberensis sheds light on the biosynthesis, origin and evolution of the medicinally important diosgenin saponins.</title>
        <authorList>
            <person name="Li Y."/>
            <person name="Tan C."/>
            <person name="Li Z."/>
            <person name="Guo J."/>
            <person name="Li S."/>
            <person name="Chen X."/>
            <person name="Wang C."/>
            <person name="Dai X."/>
            <person name="Yang H."/>
            <person name="Song W."/>
            <person name="Hou L."/>
            <person name="Xu J."/>
            <person name="Tong Z."/>
            <person name="Xu A."/>
            <person name="Yuan X."/>
            <person name="Wang W."/>
            <person name="Yang Q."/>
            <person name="Chen L."/>
            <person name="Sun Z."/>
            <person name="Wang K."/>
            <person name="Pan B."/>
            <person name="Chen J."/>
            <person name="Bao Y."/>
            <person name="Liu F."/>
            <person name="Qi X."/>
            <person name="Gang D.R."/>
            <person name="Wen J."/>
            <person name="Li J."/>
        </authorList>
    </citation>
    <scope>NUCLEOTIDE SEQUENCE</scope>
    <source>
        <strain evidence="8">Dzin_1.0</strain>
    </source>
</reference>
<dbReference type="PANTHER" id="PTHR12565">
    <property type="entry name" value="STEROL REGULATORY ELEMENT-BINDING PROTEIN"/>
    <property type="match status" value="1"/>
</dbReference>
<feature type="compositionally biased region" description="Low complexity" evidence="6">
    <location>
        <begin position="222"/>
        <end position="232"/>
    </location>
</feature>
<sequence>MEKERFFSSPAMNWQRAEATGAVEMNCGGGEEFPAFLNINWDQSVEQSTTAQLESALSSIVSSPSSSLPTPVAAESVVIRELIGRLGSICNSGEISPPSHLNTSNCNNTPLNSPPKLNLSMAEGRGGVPIPGGLFPPANFAPFATDPGFAERAARYSCFSGRNYGALPGSQFGIPETGKLSRVPSSQSLKVDVSPLEMDARSKLTGRVSGPPTPMETELKSSQEASSASGESNSRKRKAAPKGKGKESPLSSKAAEEEDGSAKRCKLGESNGSTEKDGDVKLKAEQNGGGDATSNGNDGQKQGNDSNAKPPEPPKDYIHVRARRGQATDSHSLAERVRREKISERMKFLQDLVPGCNKVTGKAVMLDEIINYVQSLQRQVEFLSMKLATVNPRLDFSMENFITKDMHQSRVPLPHSVYPIDGVPAAFSYPYQPQQEAHLQSVVTTNALEAHCSMNPLDSGLRRSLSMQLPPSDGFPDAASQLCNFWEDDLQSVVQMGFTQNQEDAFSSQSFHGSLATTPHMKLEL</sequence>
<evidence type="ECO:0000256" key="1">
    <source>
        <dbReference type="ARBA" id="ARBA00004123"/>
    </source>
</evidence>
<feature type="compositionally biased region" description="Polar residues" evidence="6">
    <location>
        <begin position="292"/>
        <end position="307"/>
    </location>
</feature>
<dbReference type="SMART" id="SM00353">
    <property type="entry name" value="HLH"/>
    <property type="match status" value="1"/>
</dbReference>
<evidence type="ECO:0000256" key="3">
    <source>
        <dbReference type="ARBA" id="ARBA00023015"/>
    </source>
</evidence>
<dbReference type="AlphaFoldDB" id="A0A9D5HUC7"/>
<keyword evidence="5" id="KW-0539">Nucleus</keyword>
<dbReference type="FunFam" id="4.10.280.10:FF:000002">
    <property type="entry name" value="Basic helix-loop-helix transcription factor"/>
    <property type="match status" value="1"/>
</dbReference>
<dbReference type="InterPro" id="IPR024097">
    <property type="entry name" value="bHLH_ZIP_TF"/>
</dbReference>
<keyword evidence="3" id="KW-0805">Transcription regulation</keyword>
<dbReference type="GO" id="GO:0005634">
    <property type="term" value="C:nucleus"/>
    <property type="evidence" value="ECO:0007669"/>
    <property type="project" value="UniProtKB-SubCell"/>
</dbReference>
<dbReference type="SUPFAM" id="SSF47459">
    <property type="entry name" value="HLH, helix-loop-helix DNA-binding domain"/>
    <property type="match status" value="1"/>
</dbReference>
<dbReference type="PANTHER" id="PTHR12565:SF184">
    <property type="entry name" value="BHLH TRANSCRIPTION FACTOR"/>
    <property type="match status" value="1"/>
</dbReference>
<evidence type="ECO:0000256" key="5">
    <source>
        <dbReference type="ARBA" id="ARBA00023242"/>
    </source>
</evidence>